<dbReference type="SUPFAM" id="SSF52402">
    <property type="entry name" value="Adenine nucleotide alpha hydrolases-like"/>
    <property type="match status" value="1"/>
</dbReference>
<feature type="domain" description="Asparagine synthetase" evidence="5">
    <location>
        <begin position="2"/>
        <end position="137"/>
    </location>
</feature>
<dbReference type="Gene3D" id="3.40.50.620">
    <property type="entry name" value="HUPs"/>
    <property type="match status" value="1"/>
</dbReference>
<evidence type="ECO:0000313" key="7">
    <source>
        <dbReference type="Proteomes" id="UP001236415"/>
    </source>
</evidence>
<evidence type="ECO:0000256" key="4">
    <source>
        <dbReference type="ARBA" id="ARBA00048741"/>
    </source>
</evidence>
<dbReference type="PANTHER" id="PTHR43284">
    <property type="entry name" value="ASPARAGINE SYNTHETASE (GLUTAMINE-HYDROLYZING)"/>
    <property type="match status" value="1"/>
</dbReference>
<evidence type="ECO:0000256" key="3">
    <source>
        <dbReference type="ARBA" id="ARBA00022888"/>
    </source>
</evidence>
<dbReference type="InterPro" id="IPR001962">
    <property type="entry name" value="Asn_synthase"/>
</dbReference>
<evidence type="ECO:0000256" key="1">
    <source>
        <dbReference type="ARBA" id="ARBA00005187"/>
    </source>
</evidence>
<protein>
    <recommendedName>
        <fullName evidence="2">asparagine synthase (glutamine-hydrolyzing)</fullName>
        <ecNumber evidence="2">6.3.5.4</ecNumber>
    </recommendedName>
</protein>
<dbReference type="RefSeq" id="WP_285741450.1">
    <property type="nucleotide sequence ID" value="NZ_CP127162.1"/>
</dbReference>
<evidence type="ECO:0000259" key="5">
    <source>
        <dbReference type="Pfam" id="PF00733"/>
    </source>
</evidence>
<sequence>MNFWLPGDILSKADKLSMAHSLELRVPFLDKEVFETAKKIPVSNRIGKKTTKLALRKAMEGIVPEAIVNRPKLGFPVPLRDWLRTPASDILFEEIRYSGIEEIFNTNIIEKMFIQHRSNKGDYSRRIWLIYFFSVWYNLFIKQDLRHLKSAML</sequence>
<dbReference type="InterPro" id="IPR051786">
    <property type="entry name" value="ASN_synthetase/amidase"/>
</dbReference>
<dbReference type="Pfam" id="PF00733">
    <property type="entry name" value="Asn_synthase"/>
    <property type="match status" value="1"/>
</dbReference>
<dbReference type="Proteomes" id="UP001236415">
    <property type="component" value="Chromosome"/>
</dbReference>
<comment type="pathway">
    <text evidence="1">Amino-acid biosynthesis; L-asparagine biosynthesis; L-asparagine from L-aspartate (L-Gln route): step 1/1.</text>
</comment>
<comment type="catalytic activity">
    <reaction evidence="4">
        <text>L-aspartate + L-glutamine + ATP + H2O = L-asparagine + L-glutamate + AMP + diphosphate + H(+)</text>
        <dbReference type="Rhea" id="RHEA:12228"/>
        <dbReference type="ChEBI" id="CHEBI:15377"/>
        <dbReference type="ChEBI" id="CHEBI:15378"/>
        <dbReference type="ChEBI" id="CHEBI:29985"/>
        <dbReference type="ChEBI" id="CHEBI:29991"/>
        <dbReference type="ChEBI" id="CHEBI:30616"/>
        <dbReference type="ChEBI" id="CHEBI:33019"/>
        <dbReference type="ChEBI" id="CHEBI:58048"/>
        <dbReference type="ChEBI" id="CHEBI:58359"/>
        <dbReference type="ChEBI" id="CHEBI:456215"/>
        <dbReference type="EC" id="6.3.5.4"/>
    </reaction>
</comment>
<proteinExistence type="predicted"/>
<dbReference type="PANTHER" id="PTHR43284:SF1">
    <property type="entry name" value="ASPARAGINE SYNTHETASE"/>
    <property type="match status" value="1"/>
</dbReference>
<evidence type="ECO:0000313" key="6">
    <source>
        <dbReference type="EMBL" id="WIV17253.1"/>
    </source>
</evidence>
<keyword evidence="3" id="KW-0028">Amino-acid biosynthesis</keyword>
<keyword evidence="3" id="KW-0061">Asparagine biosynthesis</keyword>
<accession>A0ABY8WXD5</accession>
<dbReference type="CDD" id="cd01991">
    <property type="entry name" value="Asn_synthase_B_C"/>
    <property type="match status" value="1"/>
</dbReference>
<dbReference type="EMBL" id="CP127162">
    <property type="protein sequence ID" value="WIV17253.1"/>
    <property type="molecule type" value="Genomic_DNA"/>
</dbReference>
<reference evidence="6 7" key="1">
    <citation type="submission" date="2023-06" db="EMBL/GenBank/DDBJ databases">
        <title>Paenibacillus polygonum sp. nov., an endophytic bacterium, isolated from Polygonum lapathifolium L. in Nanji Wetland National Nature Reserve, South of Poyang Lake, Jiangxi Province, China.</title>
        <authorList>
            <person name="Yu Z."/>
        </authorList>
    </citation>
    <scope>NUCLEOTIDE SEQUENCE [LARGE SCALE GENOMIC DNA]</scope>
    <source>
        <strain evidence="6 7">C31</strain>
    </source>
</reference>
<evidence type="ECO:0000256" key="2">
    <source>
        <dbReference type="ARBA" id="ARBA00012737"/>
    </source>
</evidence>
<dbReference type="InterPro" id="IPR014729">
    <property type="entry name" value="Rossmann-like_a/b/a_fold"/>
</dbReference>
<name>A0ABY8WXD5_9BACL</name>
<organism evidence="6 7">
    <name type="scientific">Paenibacillus polygoni</name>
    <dbReference type="NCBI Taxonomy" id="3050112"/>
    <lineage>
        <taxon>Bacteria</taxon>
        <taxon>Bacillati</taxon>
        <taxon>Bacillota</taxon>
        <taxon>Bacilli</taxon>
        <taxon>Bacillales</taxon>
        <taxon>Paenibacillaceae</taxon>
        <taxon>Paenibacillus</taxon>
    </lineage>
</organism>
<dbReference type="EC" id="6.3.5.4" evidence="2"/>
<gene>
    <name evidence="6" type="ORF">QPK24_12385</name>
</gene>
<keyword evidence="7" id="KW-1185">Reference proteome</keyword>